<name>A0A9D7S9V8_9BACT</name>
<dbReference type="PANTHER" id="PTHR35866:SF1">
    <property type="entry name" value="YKGJ FAMILY CYSTEINE CLUSTER PROTEIN"/>
    <property type="match status" value="1"/>
</dbReference>
<protein>
    <submittedName>
        <fullName evidence="1">YkgJ family cysteine cluster protein</fullName>
    </submittedName>
</protein>
<comment type="caution">
    <text evidence="1">The sequence shown here is derived from an EMBL/GenBank/DDBJ whole genome shotgun (WGS) entry which is preliminary data.</text>
</comment>
<organism evidence="1 2">
    <name type="scientific">Candidatus Defluviibacterium haderslevense</name>
    <dbReference type="NCBI Taxonomy" id="2981993"/>
    <lineage>
        <taxon>Bacteria</taxon>
        <taxon>Pseudomonadati</taxon>
        <taxon>Bacteroidota</taxon>
        <taxon>Saprospiria</taxon>
        <taxon>Saprospirales</taxon>
        <taxon>Saprospiraceae</taxon>
        <taxon>Candidatus Defluviibacterium</taxon>
    </lineage>
</organism>
<dbReference type="AlphaFoldDB" id="A0A9D7S9V8"/>
<dbReference type="PANTHER" id="PTHR35866">
    <property type="entry name" value="PUTATIVE-RELATED"/>
    <property type="match status" value="1"/>
</dbReference>
<dbReference type="InterPro" id="IPR005358">
    <property type="entry name" value="Puta_zinc/iron-chelating_dom"/>
</dbReference>
<dbReference type="EMBL" id="JADKFW010000007">
    <property type="protein sequence ID" value="MBK9718066.1"/>
    <property type="molecule type" value="Genomic_DNA"/>
</dbReference>
<gene>
    <name evidence="1" type="ORF">IPO85_11250</name>
</gene>
<evidence type="ECO:0000313" key="1">
    <source>
        <dbReference type="EMBL" id="MBK9718066.1"/>
    </source>
</evidence>
<proteinExistence type="predicted"/>
<accession>A0A9D7S9V8</accession>
<reference evidence="1 2" key="1">
    <citation type="submission" date="2020-10" db="EMBL/GenBank/DDBJ databases">
        <title>Connecting structure to function with the recovery of over 1000 high-quality activated sludge metagenome-assembled genomes encoding full-length rRNA genes using long-read sequencing.</title>
        <authorList>
            <person name="Singleton C.M."/>
            <person name="Petriglieri F."/>
            <person name="Kristensen J.M."/>
            <person name="Kirkegaard R.H."/>
            <person name="Michaelsen T.Y."/>
            <person name="Andersen M.H."/>
            <person name="Karst S.M."/>
            <person name="Dueholm M.S."/>
            <person name="Nielsen P.H."/>
            <person name="Albertsen M."/>
        </authorList>
    </citation>
    <scope>NUCLEOTIDE SEQUENCE [LARGE SCALE GENOMIC DNA]</scope>
    <source>
        <strain evidence="1">Ribe_18-Q3-R11-54_BAT3C.373</strain>
    </source>
</reference>
<sequence>MKEEFLKSWKSRSRENIKKYKIFLNRIDKAKAIRILPELHHEAFKKIDCLDCAACCKNYSPRFKQQDIKRIAKSLNMKERDFELTYLVSDEDHDFVLQSKPCPFLEKDNKCQIYDVRPSDCHRFPYTDEDVFIKQPALTLMNASFCPAVNEVLERLMEIK</sequence>
<dbReference type="Pfam" id="PF03692">
    <property type="entry name" value="CxxCxxCC"/>
    <property type="match status" value="1"/>
</dbReference>
<evidence type="ECO:0000313" key="2">
    <source>
        <dbReference type="Proteomes" id="UP000808349"/>
    </source>
</evidence>
<dbReference type="Proteomes" id="UP000808349">
    <property type="component" value="Unassembled WGS sequence"/>
</dbReference>